<evidence type="ECO:0000256" key="3">
    <source>
        <dbReference type="ARBA" id="ARBA00022449"/>
    </source>
</evidence>
<dbReference type="AlphaFoldDB" id="A0A380MM44"/>
<evidence type="ECO:0000313" key="11">
    <source>
        <dbReference type="EMBL" id="SUO93695.1"/>
    </source>
</evidence>
<dbReference type="EMBL" id="UHIC01000001">
    <property type="protein sequence ID" value="SUO93695.1"/>
    <property type="molecule type" value="Genomic_DNA"/>
</dbReference>
<feature type="transmembrane region" description="Helical" evidence="9">
    <location>
        <begin position="179"/>
        <end position="203"/>
    </location>
</feature>
<organism evidence="11 12">
    <name type="scientific">Suttonella ornithocola</name>
    <dbReference type="NCBI Taxonomy" id="279832"/>
    <lineage>
        <taxon>Bacteria</taxon>
        <taxon>Pseudomonadati</taxon>
        <taxon>Pseudomonadota</taxon>
        <taxon>Gammaproteobacteria</taxon>
        <taxon>Cardiobacteriales</taxon>
        <taxon>Cardiobacteriaceae</taxon>
        <taxon>Suttonella</taxon>
    </lineage>
</organism>
<sequence length="610" mass="66811">MKDLSLAISSLLALGIAAQWLGWFFKKPAIIFLLAAGILLGPTFHLFNPDEMLGELLFPLISLGVAIILFEGALTLNLQEIKNHGRVVTNLVSIGVIITIAITTLAARWIMDLSWQVSMLFGALVCVTGPTVIVPLLRSVRPNRTISNILRWEGIIIDPIGALLVVLIYEWIIAGHSPIIFATIILLGLTLGIASAFFTALLLKRQWVPEYLHNVFTLAVVLFVFSVSNAIEEESGLLTVTVMGMVMANVKRLHTEDILDFKESLSILIISMLFIILSARIQFSGFIEMGIGGLGVLIVVMFIARPLSVWISSIGSPLSTNEKLLISWIAPRGIVAAAVSSLFVLKLQESQTSGADILVPMVFTIIIGTVMLQSLTAKSLANFLGVADPNPNGVLISSGGDFAILLGNALKDNGFDVIVSNTSYSQTRKARMTGLSAYYGNIVSEHADRHLNLVGLGHLLALHSREEENLLAVLRYRTEFGSDKVYQLKITENSDQNERGRATKGWLSDWLFGKDITYQQLMQMTAEGASTKTTTLSDAYPWAQYREENPDAIPLFAVTPQQKLHLFTAESRVEPGKGWKVIALIPYSREKVEKAAKKAQEQKANEEGNA</sequence>
<dbReference type="InterPro" id="IPR006153">
    <property type="entry name" value="Cation/H_exchanger_TM"/>
</dbReference>
<dbReference type="InterPro" id="IPR038770">
    <property type="entry name" value="Na+/solute_symporter_sf"/>
</dbReference>
<feature type="transmembrane region" description="Helical" evidence="9">
    <location>
        <begin position="289"/>
        <end position="312"/>
    </location>
</feature>
<dbReference type="GO" id="GO:0015297">
    <property type="term" value="F:antiporter activity"/>
    <property type="evidence" value="ECO:0007669"/>
    <property type="project" value="UniProtKB-KW"/>
</dbReference>
<evidence type="ECO:0000256" key="4">
    <source>
        <dbReference type="ARBA" id="ARBA00022475"/>
    </source>
</evidence>
<proteinExistence type="predicted"/>
<keyword evidence="8 9" id="KW-0472">Membrane</keyword>
<evidence type="ECO:0000256" key="5">
    <source>
        <dbReference type="ARBA" id="ARBA00022692"/>
    </source>
</evidence>
<dbReference type="Gene3D" id="3.40.50.720">
    <property type="entry name" value="NAD(P)-binding Rossmann-like Domain"/>
    <property type="match status" value="1"/>
</dbReference>
<dbReference type="GO" id="GO:0005886">
    <property type="term" value="C:plasma membrane"/>
    <property type="evidence" value="ECO:0007669"/>
    <property type="project" value="UniProtKB-SubCell"/>
</dbReference>
<comment type="subcellular location">
    <subcellularLocation>
        <location evidence="1">Cell membrane</location>
        <topology evidence="1">Multi-pass membrane protein</topology>
    </subcellularLocation>
</comment>
<dbReference type="Proteomes" id="UP000254601">
    <property type="component" value="Unassembled WGS sequence"/>
</dbReference>
<keyword evidence="2" id="KW-0813">Transport</keyword>
<feature type="transmembrane region" description="Helical" evidence="9">
    <location>
        <begin position="117"/>
        <end position="137"/>
    </location>
</feature>
<dbReference type="PANTHER" id="PTHR32507">
    <property type="entry name" value="NA(+)/H(+) ANTIPORTER 1"/>
    <property type="match status" value="1"/>
</dbReference>
<keyword evidence="12" id="KW-1185">Reference proteome</keyword>
<feature type="domain" description="Cation/H+ exchanger transmembrane" evidence="10">
    <location>
        <begin position="18"/>
        <end position="377"/>
    </location>
</feature>
<protein>
    <submittedName>
        <fullName evidence="11">Potassium/proton antiporter</fullName>
    </submittedName>
</protein>
<dbReference type="Pfam" id="PF00999">
    <property type="entry name" value="Na_H_Exchanger"/>
    <property type="match status" value="1"/>
</dbReference>
<evidence type="ECO:0000256" key="9">
    <source>
        <dbReference type="SAM" id="Phobius"/>
    </source>
</evidence>
<evidence type="ECO:0000259" key="10">
    <source>
        <dbReference type="Pfam" id="PF00999"/>
    </source>
</evidence>
<feature type="transmembrane region" description="Helical" evidence="9">
    <location>
        <begin position="215"/>
        <end position="231"/>
    </location>
</feature>
<name>A0A380MM44_9GAMM</name>
<keyword evidence="6 9" id="KW-1133">Transmembrane helix</keyword>
<dbReference type="Gene3D" id="1.20.1530.20">
    <property type="match status" value="1"/>
</dbReference>
<dbReference type="PANTHER" id="PTHR32507:SF0">
    <property type="entry name" value="NA(+)_H(+) ANTIPORTER 2-RELATED"/>
    <property type="match status" value="1"/>
</dbReference>
<feature type="transmembrane region" description="Helical" evidence="9">
    <location>
        <begin position="88"/>
        <end position="111"/>
    </location>
</feature>
<gene>
    <name evidence="11" type="ORF">NCTC13337_00355</name>
</gene>
<dbReference type="GO" id="GO:1902600">
    <property type="term" value="P:proton transmembrane transport"/>
    <property type="evidence" value="ECO:0007669"/>
    <property type="project" value="InterPro"/>
</dbReference>
<evidence type="ECO:0000256" key="8">
    <source>
        <dbReference type="ARBA" id="ARBA00023136"/>
    </source>
</evidence>
<evidence type="ECO:0000256" key="6">
    <source>
        <dbReference type="ARBA" id="ARBA00022989"/>
    </source>
</evidence>
<keyword evidence="3" id="KW-0050">Antiport</keyword>
<keyword evidence="5 9" id="KW-0812">Transmembrane</keyword>
<feature type="transmembrane region" description="Helical" evidence="9">
    <location>
        <begin position="6"/>
        <end position="25"/>
    </location>
</feature>
<evidence type="ECO:0000256" key="2">
    <source>
        <dbReference type="ARBA" id="ARBA00022448"/>
    </source>
</evidence>
<reference evidence="11 12" key="1">
    <citation type="submission" date="2018-06" db="EMBL/GenBank/DDBJ databases">
        <authorList>
            <consortium name="Pathogen Informatics"/>
            <person name="Doyle S."/>
        </authorList>
    </citation>
    <scope>NUCLEOTIDE SEQUENCE [LARGE SCALE GENOMIC DNA]</scope>
    <source>
        <strain evidence="11 12">NCTC13337</strain>
    </source>
</reference>
<keyword evidence="4" id="KW-1003">Cell membrane</keyword>
<dbReference type="RefSeq" id="WP_072576656.1">
    <property type="nucleotide sequence ID" value="NZ_LWHB01000090.1"/>
</dbReference>
<evidence type="ECO:0000256" key="1">
    <source>
        <dbReference type="ARBA" id="ARBA00004651"/>
    </source>
</evidence>
<feature type="transmembrane region" description="Helical" evidence="9">
    <location>
        <begin position="30"/>
        <end position="47"/>
    </location>
</feature>
<feature type="transmembrane region" description="Helical" evidence="9">
    <location>
        <begin position="357"/>
        <end position="375"/>
    </location>
</feature>
<accession>A0A380MM44</accession>
<feature type="transmembrane region" description="Helical" evidence="9">
    <location>
        <begin position="265"/>
        <end position="283"/>
    </location>
</feature>
<evidence type="ECO:0000313" key="12">
    <source>
        <dbReference type="Proteomes" id="UP000254601"/>
    </source>
</evidence>
<feature type="transmembrane region" description="Helical" evidence="9">
    <location>
        <begin position="324"/>
        <end position="345"/>
    </location>
</feature>
<keyword evidence="7" id="KW-0406">Ion transport</keyword>
<dbReference type="OrthoDB" id="570124at2"/>
<evidence type="ECO:0000256" key="7">
    <source>
        <dbReference type="ARBA" id="ARBA00023065"/>
    </source>
</evidence>
<feature type="transmembrane region" description="Helical" evidence="9">
    <location>
        <begin position="53"/>
        <end position="76"/>
    </location>
</feature>
<feature type="transmembrane region" description="Helical" evidence="9">
    <location>
        <begin position="149"/>
        <end position="173"/>
    </location>
</feature>